<organism evidence="2 3">
    <name type="scientific">Rhizobium paranaense</name>
    <dbReference type="NCBI Taxonomy" id="1650438"/>
    <lineage>
        <taxon>Bacteria</taxon>
        <taxon>Pseudomonadati</taxon>
        <taxon>Pseudomonadota</taxon>
        <taxon>Alphaproteobacteria</taxon>
        <taxon>Hyphomicrobiales</taxon>
        <taxon>Rhizobiaceae</taxon>
        <taxon>Rhizobium/Agrobacterium group</taxon>
        <taxon>Rhizobium</taxon>
    </lineage>
</organism>
<comment type="caution">
    <text evidence="2">The sequence shown here is derived from an EMBL/GenBank/DDBJ whole genome shotgun (WGS) entry which is preliminary data.</text>
</comment>
<name>A0A7W8XTE3_9HYPH</name>
<feature type="compositionally biased region" description="Basic residues" evidence="1">
    <location>
        <begin position="1"/>
        <end position="11"/>
    </location>
</feature>
<feature type="region of interest" description="Disordered" evidence="1">
    <location>
        <begin position="1"/>
        <end position="31"/>
    </location>
</feature>
<protein>
    <submittedName>
        <fullName evidence="2">Uncharacterized protein</fullName>
    </submittedName>
</protein>
<dbReference type="EMBL" id="JACHBI010000007">
    <property type="protein sequence ID" value="MBB5575227.1"/>
    <property type="molecule type" value="Genomic_DNA"/>
</dbReference>
<evidence type="ECO:0000313" key="3">
    <source>
        <dbReference type="Proteomes" id="UP000549882"/>
    </source>
</evidence>
<accession>A0A7W8XTE3</accession>
<reference evidence="2 3" key="1">
    <citation type="submission" date="2020-08" db="EMBL/GenBank/DDBJ databases">
        <title>Genomic Encyclopedia of Type Strains, Phase IV (KMG-V): Genome sequencing to study the core and pangenomes of soil and plant-associated prokaryotes.</title>
        <authorList>
            <person name="Whitman W."/>
        </authorList>
    </citation>
    <scope>NUCLEOTIDE SEQUENCE [LARGE SCALE GENOMIC DNA]</scope>
    <source>
        <strain evidence="2 3">SEMIA 4064</strain>
    </source>
</reference>
<evidence type="ECO:0000313" key="2">
    <source>
        <dbReference type="EMBL" id="MBB5575227.1"/>
    </source>
</evidence>
<proteinExistence type="predicted"/>
<dbReference type="Proteomes" id="UP000549882">
    <property type="component" value="Unassembled WGS sequence"/>
</dbReference>
<sequence>MAHFSFGKRKTTTTEVYSGNDSPKYRNIGNR</sequence>
<keyword evidence="3" id="KW-1185">Reference proteome</keyword>
<gene>
    <name evidence="2" type="ORF">GGD50_003856</name>
</gene>
<dbReference type="AlphaFoldDB" id="A0A7W8XTE3"/>
<evidence type="ECO:0000256" key="1">
    <source>
        <dbReference type="SAM" id="MobiDB-lite"/>
    </source>
</evidence>